<comment type="caution">
    <text evidence="1">The sequence shown here is derived from an EMBL/GenBank/DDBJ whole genome shotgun (WGS) entry which is preliminary data.</text>
</comment>
<evidence type="ECO:0000313" key="1">
    <source>
        <dbReference type="EMBL" id="MFH6981813.1"/>
    </source>
</evidence>
<reference evidence="1 2" key="1">
    <citation type="journal article" date="2013" name="Int. J. Syst. Evol. Microbiol.">
        <title>Marinoscillum luteum sp. nov., isolated from marine sediment.</title>
        <authorList>
            <person name="Cha I.T."/>
            <person name="Park S.J."/>
            <person name="Kim S.J."/>
            <person name="Kim J.G."/>
            <person name="Jung M.Y."/>
            <person name="Shin K.S."/>
            <person name="Kwon K.K."/>
            <person name="Yang S.H."/>
            <person name="Seo Y.S."/>
            <person name="Rhee S.K."/>
        </authorList>
    </citation>
    <scope>NUCLEOTIDE SEQUENCE [LARGE SCALE GENOMIC DNA]</scope>
    <source>
        <strain evidence="1 2">KCTC 23939</strain>
    </source>
</reference>
<accession>A0ABW7N293</accession>
<proteinExistence type="predicted"/>
<name>A0ABW7N293_9BACT</name>
<dbReference type="RefSeq" id="WP_159584636.1">
    <property type="nucleotide sequence ID" value="NZ_JBIPKE010000004.1"/>
</dbReference>
<dbReference type="PROSITE" id="PS51257">
    <property type="entry name" value="PROKAR_LIPOPROTEIN"/>
    <property type="match status" value="1"/>
</dbReference>
<keyword evidence="2" id="KW-1185">Reference proteome</keyword>
<sequence length="73" mass="8601">MIWIKNLRTGVLVLVLLVSGLAFSGCHASYYKIPITKSRKHFRPYDDKKDRGKKRVHIKKYKSLNRTKKINDQ</sequence>
<dbReference type="EMBL" id="JBIPKE010000004">
    <property type="protein sequence ID" value="MFH6981813.1"/>
    <property type="molecule type" value="Genomic_DNA"/>
</dbReference>
<evidence type="ECO:0000313" key="2">
    <source>
        <dbReference type="Proteomes" id="UP001610063"/>
    </source>
</evidence>
<protein>
    <recommendedName>
        <fullName evidence="3">Quinol oxidase subunit 4</fullName>
    </recommendedName>
</protein>
<evidence type="ECO:0008006" key="3">
    <source>
        <dbReference type="Google" id="ProtNLM"/>
    </source>
</evidence>
<gene>
    <name evidence="1" type="ORF">ACHKAR_00110</name>
</gene>
<dbReference type="Proteomes" id="UP001610063">
    <property type="component" value="Unassembled WGS sequence"/>
</dbReference>
<organism evidence="1 2">
    <name type="scientific">Marinoscillum luteum</name>
    <dbReference type="NCBI Taxonomy" id="861051"/>
    <lineage>
        <taxon>Bacteria</taxon>
        <taxon>Pseudomonadati</taxon>
        <taxon>Bacteroidota</taxon>
        <taxon>Cytophagia</taxon>
        <taxon>Cytophagales</taxon>
        <taxon>Reichenbachiellaceae</taxon>
        <taxon>Marinoscillum</taxon>
    </lineage>
</organism>